<keyword evidence="2" id="KW-1185">Reference proteome</keyword>
<dbReference type="Proteomes" id="UP000004097">
    <property type="component" value="Unassembled WGS sequence"/>
</dbReference>
<comment type="caution">
    <text evidence="1">The sequence shown here is derived from an EMBL/GenBank/DDBJ whole genome shotgun (WGS) entry which is preliminary data.</text>
</comment>
<organism evidence="1 2">
    <name type="scientific">Solobacterium moorei F0204</name>
    <dbReference type="NCBI Taxonomy" id="706433"/>
    <lineage>
        <taxon>Bacteria</taxon>
        <taxon>Bacillati</taxon>
        <taxon>Bacillota</taxon>
        <taxon>Erysipelotrichia</taxon>
        <taxon>Erysipelotrichales</taxon>
        <taxon>Erysipelotrichaceae</taxon>
        <taxon>Solobacterium</taxon>
    </lineage>
</organism>
<name>E7MKI2_9FIRM</name>
<protein>
    <submittedName>
        <fullName evidence="1">Uncharacterized protein</fullName>
    </submittedName>
</protein>
<proteinExistence type="predicted"/>
<accession>E7MKI2</accession>
<evidence type="ECO:0000313" key="2">
    <source>
        <dbReference type="Proteomes" id="UP000004097"/>
    </source>
</evidence>
<dbReference type="EMBL" id="AECQ01000003">
    <property type="protein sequence ID" value="EFW25257.1"/>
    <property type="molecule type" value="Genomic_DNA"/>
</dbReference>
<evidence type="ECO:0000313" key="1">
    <source>
        <dbReference type="EMBL" id="EFW25257.1"/>
    </source>
</evidence>
<dbReference type="HOGENOM" id="CLU_3122732_0_0_9"/>
<gene>
    <name evidence="1" type="ORF">HMPREF9430_00027</name>
</gene>
<dbReference type="AlphaFoldDB" id="E7MKI2"/>
<sequence>MMHFVINIPKVEHLLSCLMVNFYGDLFRGNRILAAKSEEVFMQRSPTESN</sequence>
<reference evidence="1 2" key="1">
    <citation type="submission" date="2010-08" db="EMBL/GenBank/DDBJ databases">
        <authorList>
            <person name="Weinstock G."/>
            <person name="Sodergren E."/>
            <person name="Clifton S."/>
            <person name="Fulton L."/>
            <person name="Fulton B."/>
            <person name="Courtney L."/>
            <person name="Fronick C."/>
            <person name="Harrison M."/>
            <person name="Strong C."/>
            <person name="Farmer C."/>
            <person name="Delahaunty K."/>
            <person name="Markovic C."/>
            <person name="Hall O."/>
            <person name="Minx P."/>
            <person name="Tomlinson C."/>
            <person name="Mitreva M."/>
            <person name="Hou S."/>
            <person name="Chen J."/>
            <person name="Wollam A."/>
            <person name="Pepin K.H."/>
            <person name="Johnson M."/>
            <person name="Bhonagiri V."/>
            <person name="Zhang X."/>
            <person name="Suruliraj S."/>
            <person name="Warren W."/>
            <person name="Chinwalla A."/>
            <person name="Mardis E.R."/>
            <person name="Wilson R.K."/>
        </authorList>
    </citation>
    <scope>NUCLEOTIDE SEQUENCE [LARGE SCALE GENOMIC DNA]</scope>
    <source>
        <strain evidence="1 2">F0204</strain>
    </source>
</reference>